<dbReference type="STRING" id="425265.A8PXK3"/>
<reference evidence="6 7" key="1">
    <citation type="journal article" date="2007" name="Proc. Natl. Acad. Sci. U.S.A.">
        <title>Dandruff-associated Malassezia genomes reveal convergent and divergent virulence traits shared with plant and human fungal pathogens.</title>
        <authorList>
            <person name="Xu J."/>
            <person name="Saunders C.W."/>
            <person name="Hu P."/>
            <person name="Grant R.A."/>
            <person name="Boekhout T."/>
            <person name="Kuramae E.E."/>
            <person name="Kronstad J.W."/>
            <person name="Deangelis Y.M."/>
            <person name="Reeder N.L."/>
            <person name="Johnstone K.R."/>
            <person name="Leland M."/>
            <person name="Fieno A.M."/>
            <person name="Begley W.M."/>
            <person name="Sun Y."/>
            <person name="Lacey M.P."/>
            <person name="Chaudhary T."/>
            <person name="Keough T."/>
            <person name="Chu L."/>
            <person name="Sears R."/>
            <person name="Yuan B."/>
            <person name="Dawson T.L.Jr."/>
        </authorList>
    </citation>
    <scope>NUCLEOTIDE SEQUENCE [LARGE SCALE GENOMIC DNA]</scope>
    <source>
        <strain evidence="7">ATCC MYA-4612 / CBS 7966</strain>
    </source>
</reference>
<dbReference type="AlphaFoldDB" id="A8PXK3"/>
<protein>
    <recommendedName>
        <fullName evidence="4">Putative lipoate-protein ligase A</fullName>
    </recommendedName>
</protein>
<dbReference type="GeneID" id="5855591"/>
<dbReference type="InterPro" id="IPR004562">
    <property type="entry name" value="LipoylTrfase_LipoateP_Ligase"/>
</dbReference>
<comment type="caution">
    <text evidence="6">The sequence shown here is derived from an EMBL/GenBank/DDBJ whole genome shotgun (WGS) entry which is preliminary data.</text>
</comment>
<dbReference type="Gene3D" id="3.30.390.50">
    <property type="entry name" value="CO dehydrogenase flavoprotein, C-terminal domain"/>
    <property type="match status" value="1"/>
</dbReference>
<dbReference type="GO" id="GO:0005739">
    <property type="term" value="C:mitochondrion"/>
    <property type="evidence" value="ECO:0007669"/>
    <property type="project" value="TreeGrafter"/>
</dbReference>
<name>A8PXK3_MALGO</name>
<sequence length="336" mass="37262">MPIDTPACFLYVNEPCIVVGRNQNLWNEVDPHAMRANHVPVVRRLSGGGAVYHDSGNMNFSFHTSKTNFVRATHTDLITRALSAPPIALPSRFGRAPVFRTERNDLAVLDVGATDASDAYVRKVSGSAYKLANRRAYHHGTLLLAADLQRMSMLKQRRTHIESKAVASVPSPVANLVDTFPAHAQRLTWPNLVDAIHAEFERTYGSSKRIDVDNSFLDAQASDGRRDVCVRTRYEEMRGWDWLYGSSPPFTVRVSTQDVPFSDVDDVHVAVSLHLSCVHGIIEHVDVCSSDTRVAEAAHALAGAPYDTVACAPPSCVLPRNWNIDNRLREWLARAL</sequence>
<dbReference type="OrthoDB" id="201621at2759"/>
<dbReference type="InParanoid" id="A8PXK3"/>
<proteinExistence type="inferred from homology"/>
<dbReference type="GO" id="GO:0017118">
    <property type="term" value="F:lipoyltransferase activity"/>
    <property type="evidence" value="ECO:0007669"/>
    <property type="project" value="TreeGrafter"/>
</dbReference>
<evidence type="ECO:0000313" key="7">
    <source>
        <dbReference type="Proteomes" id="UP000008837"/>
    </source>
</evidence>
<dbReference type="Proteomes" id="UP000008837">
    <property type="component" value="Unassembled WGS sequence"/>
</dbReference>
<evidence type="ECO:0000313" key="6">
    <source>
        <dbReference type="EMBL" id="EDP44070.1"/>
    </source>
</evidence>
<evidence type="ECO:0000256" key="1">
    <source>
        <dbReference type="ARBA" id="ARBA00003253"/>
    </source>
</evidence>
<dbReference type="EMBL" id="AAYY01000004">
    <property type="protein sequence ID" value="EDP44070.1"/>
    <property type="molecule type" value="Genomic_DNA"/>
</dbReference>
<keyword evidence="7" id="KW-1185">Reference proteome</keyword>
<dbReference type="VEuPathDB" id="FungiDB:MGL_1467"/>
<dbReference type="SUPFAM" id="SSF55681">
    <property type="entry name" value="Class II aaRS and biotin synthetases"/>
    <property type="match status" value="1"/>
</dbReference>
<gene>
    <name evidence="6" type="ORF">MGL_1467</name>
</gene>
<evidence type="ECO:0000256" key="4">
    <source>
        <dbReference type="ARBA" id="ARBA00015925"/>
    </source>
</evidence>
<dbReference type="OMA" id="RYQNWDW"/>
<dbReference type="PANTHER" id="PTHR12561:SF3">
    <property type="entry name" value="LIPOYLTRANSFERASE 1, MITOCHONDRIAL"/>
    <property type="match status" value="1"/>
</dbReference>
<dbReference type="Pfam" id="PF21948">
    <property type="entry name" value="LplA-B_cat"/>
    <property type="match status" value="1"/>
</dbReference>
<comment type="pathway">
    <text evidence="2">Protein modification; protein lipoylation via exogenous pathway; protein N(6)-(lipoyl)lysine from lipoate: step 2/2.</text>
</comment>
<evidence type="ECO:0000259" key="5">
    <source>
        <dbReference type="PROSITE" id="PS51733"/>
    </source>
</evidence>
<dbReference type="Gene3D" id="3.30.930.10">
    <property type="entry name" value="Bira Bifunctional Protein, Domain 2"/>
    <property type="match status" value="1"/>
</dbReference>
<dbReference type="FunCoup" id="A8PXK3">
    <property type="interactions" value="212"/>
</dbReference>
<evidence type="ECO:0000256" key="2">
    <source>
        <dbReference type="ARBA" id="ARBA00005085"/>
    </source>
</evidence>
<comment type="function">
    <text evidence="1">Catalyzes both the ATP-dependent activation of exogenously supplied lipoate to lipoyl-AMP and the transfer of the activated lipoyl onto the lipoyl domains of lipoate-dependent enzymes.</text>
</comment>
<dbReference type="PANTHER" id="PTHR12561">
    <property type="entry name" value="LIPOATE-PROTEIN LIGASE"/>
    <property type="match status" value="1"/>
</dbReference>
<evidence type="ECO:0000256" key="3">
    <source>
        <dbReference type="ARBA" id="ARBA00008242"/>
    </source>
</evidence>
<accession>A8PXK3</accession>
<feature type="domain" description="BPL/LPL catalytic" evidence="5">
    <location>
        <begin position="2"/>
        <end position="188"/>
    </location>
</feature>
<dbReference type="InterPro" id="IPR045864">
    <property type="entry name" value="aa-tRNA-synth_II/BPL/LPL"/>
</dbReference>
<organism evidence="6 7">
    <name type="scientific">Malassezia globosa (strain ATCC MYA-4612 / CBS 7966)</name>
    <name type="common">Dandruff-associated fungus</name>
    <dbReference type="NCBI Taxonomy" id="425265"/>
    <lineage>
        <taxon>Eukaryota</taxon>
        <taxon>Fungi</taxon>
        <taxon>Dikarya</taxon>
        <taxon>Basidiomycota</taxon>
        <taxon>Ustilaginomycotina</taxon>
        <taxon>Malasseziomycetes</taxon>
        <taxon>Malasseziales</taxon>
        <taxon>Malasseziaceae</taxon>
        <taxon>Malassezia</taxon>
    </lineage>
</organism>
<dbReference type="CDD" id="cd16443">
    <property type="entry name" value="LplA"/>
    <property type="match status" value="1"/>
</dbReference>
<comment type="similarity">
    <text evidence="3">Belongs to the LplA family.</text>
</comment>
<dbReference type="GO" id="GO:0009249">
    <property type="term" value="P:protein lipoylation"/>
    <property type="evidence" value="ECO:0007669"/>
    <property type="project" value="InterPro"/>
</dbReference>
<dbReference type="UniPathway" id="UPA00537">
    <property type="reaction ID" value="UER00595"/>
</dbReference>
<dbReference type="InterPro" id="IPR004143">
    <property type="entry name" value="BPL_LPL_catalytic"/>
</dbReference>
<dbReference type="KEGG" id="mgl:MGL_1467"/>
<dbReference type="PROSITE" id="PS51733">
    <property type="entry name" value="BPL_LPL_CATALYTIC"/>
    <property type="match status" value="1"/>
</dbReference>
<dbReference type="RefSeq" id="XP_001731284.1">
    <property type="nucleotide sequence ID" value="XM_001731232.1"/>
</dbReference>